<gene>
    <name evidence="2" type="ORF">CCS01_08130</name>
</gene>
<dbReference type="Gene3D" id="3.40.50.150">
    <property type="entry name" value="Vaccinia Virus protein VP39"/>
    <property type="match status" value="1"/>
</dbReference>
<keyword evidence="2" id="KW-0489">Methyltransferase</keyword>
<dbReference type="InterPro" id="IPR029063">
    <property type="entry name" value="SAM-dependent_MTases_sf"/>
</dbReference>
<dbReference type="PANTHER" id="PTHR43591">
    <property type="entry name" value="METHYLTRANSFERASE"/>
    <property type="match status" value="1"/>
</dbReference>
<dbReference type="AlphaFoldDB" id="A0A2S6NK65"/>
<dbReference type="Proteomes" id="UP000239724">
    <property type="component" value="Unassembled WGS sequence"/>
</dbReference>
<sequence>MAATFDPGTAPAITFKARNAEAYERVMGQWSRRLAPLLIRFGGLADGDRVVDVGCGTGSLTFTAPQVANVAAVAGIDQAEVYVAHARARNTDPRITIQQADARALPFADAAFDRAFSMLVLQFIPDAARAVAEMRRVVRPGGTVAAAVWDAYGGMLRTRLIWDTAAMLDPAFEPPLFRSLSAPGELVTTWREAGLVDVEETDLVIRMEFADFDDYWTSSTAEGPMFQFVSGLPDSARAALAERVRRAYCANRPDGPRSFASVAWACRGRVPG</sequence>
<dbReference type="OrthoDB" id="9795634at2"/>
<dbReference type="SUPFAM" id="SSF53335">
    <property type="entry name" value="S-adenosyl-L-methionine-dependent methyltransferases"/>
    <property type="match status" value="1"/>
</dbReference>
<protein>
    <submittedName>
        <fullName evidence="2">SAM-dependent methyltransferase</fullName>
    </submittedName>
</protein>
<evidence type="ECO:0000313" key="3">
    <source>
        <dbReference type="Proteomes" id="UP000239724"/>
    </source>
</evidence>
<dbReference type="GO" id="GO:0008757">
    <property type="term" value="F:S-adenosylmethionine-dependent methyltransferase activity"/>
    <property type="evidence" value="ECO:0007669"/>
    <property type="project" value="InterPro"/>
</dbReference>
<accession>A0A2S6NK65</accession>
<dbReference type="InterPro" id="IPR013216">
    <property type="entry name" value="Methyltransf_11"/>
</dbReference>
<keyword evidence="2" id="KW-0808">Transferase</keyword>
<dbReference type="EMBL" id="NHRY01000075">
    <property type="protein sequence ID" value="PPQ35303.1"/>
    <property type="molecule type" value="Genomic_DNA"/>
</dbReference>
<reference evidence="2 3" key="1">
    <citation type="journal article" date="2018" name="Arch. Microbiol.">
        <title>New insights into the metabolic potential of the phototrophic purple bacterium Rhodopila globiformis DSM 161(T) from its draft genome sequence and evidence for a vanadium-dependent nitrogenase.</title>
        <authorList>
            <person name="Imhoff J.F."/>
            <person name="Rahn T."/>
            <person name="Kunzel S."/>
            <person name="Neulinger S.C."/>
        </authorList>
    </citation>
    <scope>NUCLEOTIDE SEQUENCE [LARGE SCALE GENOMIC DNA]</scope>
    <source>
        <strain evidence="2 3">DSM 161</strain>
    </source>
</reference>
<dbReference type="CDD" id="cd02440">
    <property type="entry name" value="AdoMet_MTases"/>
    <property type="match status" value="1"/>
</dbReference>
<organism evidence="2 3">
    <name type="scientific">Rhodopila globiformis</name>
    <name type="common">Rhodopseudomonas globiformis</name>
    <dbReference type="NCBI Taxonomy" id="1071"/>
    <lineage>
        <taxon>Bacteria</taxon>
        <taxon>Pseudomonadati</taxon>
        <taxon>Pseudomonadota</taxon>
        <taxon>Alphaproteobacteria</taxon>
        <taxon>Acetobacterales</taxon>
        <taxon>Acetobacteraceae</taxon>
        <taxon>Rhodopila</taxon>
    </lineage>
</organism>
<dbReference type="PANTHER" id="PTHR43591:SF24">
    <property type="entry name" value="2-METHOXY-6-POLYPRENYL-1,4-BENZOQUINOL METHYLASE, MITOCHONDRIAL"/>
    <property type="match status" value="1"/>
</dbReference>
<name>A0A2S6NK65_RHOGL</name>
<dbReference type="Pfam" id="PF08241">
    <property type="entry name" value="Methyltransf_11"/>
    <property type="match status" value="1"/>
</dbReference>
<proteinExistence type="predicted"/>
<keyword evidence="3" id="KW-1185">Reference proteome</keyword>
<dbReference type="RefSeq" id="WP_104518348.1">
    <property type="nucleotide sequence ID" value="NZ_NHRY01000075.1"/>
</dbReference>
<dbReference type="GO" id="GO:0032259">
    <property type="term" value="P:methylation"/>
    <property type="evidence" value="ECO:0007669"/>
    <property type="project" value="UniProtKB-KW"/>
</dbReference>
<comment type="caution">
    <text evidence="2">The sequence shown here is derived from an EMBL/GenBank/DDBJ whole genome shotgun (WGS) entry which is preliminary data.</text>
</comment>
<evidence type="ECO:0000259" key="1">
    <source>
        <dbReference type="Pfam" id="PF08241"/>
    </source>
</evidence>
<evidence type="ECO:0000313" key="2">
    <source>
        <dbReference type="EMBL" id="PPQ35303.1"/>
    </source>
</evidence>
<feature type="domain" description="Methyltransferase type 11" evidence="1">
    <location>
        <begin position="51"/>
        <end position="145"/>
    </location>
</feature>